<name>A0A096DBE0_FLAPL</name>
<dbReference type="GeneID" id="63972478"/>
<dbReference type="EMBL" id="ADLO01000079">
    <property type="protein sequence ID" value="KGF54799.1"/>
    <property type="molecule type" value="Genomic_DNA"/>
</dbReference>
<keyword evidence="2" id="KW-1185">Reference proteome</keyword>
<protein>
    <submittedName>
        <fullName evidence="1">Uncharacterized protein</fullName>
    </submittedName>
</protein>
<dbReference type="Proteomes" id="UP000029585">
    <property type="component" value="Unassembled WGS sequence"/>
</dbReference>
<proteinExistence type="predicted"/>
<gene>
    <name evidence="1" type="ORF">HMPREF9460_02490</name>
</gene>
<dbReference type="HOGENOM" id="CLU_2698127_0_0_9"/>
<comment type="caution">
    <text evidence="1">The sequence shown here is derived from an EMBL/GenBank/DDBJ whole genome shotgun (WGS) entry which is preliminary data.</text>
</comment>
<sequence>MKRAVLERLAAVLVLAACICAECIPLLLALVAAAALCVGLANSQALVNLRKKERPPVLRTPNGPKKKVDPPLL</sequence>
<dbReference type="RefSeq" id="WP_007494959.1">
    <property type="nucleotide sequence ID" value="NZ_KN174163.1"/>
</dbReference>
<accession>A0A096DBE0</accession>
<dbReference type="AlphaFoldDB" id="A0A096DBE0"/>
<evidence type="ECO:0000313" key="1">
    <source>
        <dbReference type="EMBL" id="KGF54799.1"/>
    </source>
</evidence>
<organism evidence="1 2">
    <name type="scientific">Flavonifractor plautii 1_3_50AFAA</name>
    <dbReference type="NCBI Taxonomy" id="742738"/>
    <lineage>
        <taxon>Bacteria</taxon>
        <taxon>Bacillati</taxon>
        <taxon>Bacillota</taxon>
        <taxon>Clostridia</taxon>
        <taxon>Eubacteriales</taxon>
        <taxon>Oscillospiraceae</taxon>
        <taxon>Flavonifractor</taxon>
    </lineage>
</organism>
<dbReference type="PATRIC" id="fig|742738.3.peg.2559"/>
<reference evidence="1 2" key="1">
    <citation type="submission" date="2011-08" db="EMBL/GenBank/DDBJ databases">
        <title>The Genome Sequence of Clostridium orbiscindens 1_3_50AFAA.</title>
        <authorList>
            <consortium name="The Broad Institute Genome Sequencing Platform"/>
            <person name="Earl A."/>
            <person name="Ward D."/>
            <person name="Feldgarden M."/>
            <person name="Gevers D."/>
            <person name="Daigneault M."/>
            <person name="Strauss J."/>
            <person name="Allen-Vercoe E."/>
            <person name="Young S.K."/>
            <person name="Zeng Q."/>
            <person name="Gargeya S."/>
            <person name="Fitzgerald M."/>
            <person name="Haas B."/>
            <person name="Abouelleil A."/>
            <person name="Alvarado L."/>
            <person name="Arachchi H.M."/>
            <person name="Berlin A."/>
            <person name="Brown A."/>
            <person name="Chapman S.B."/>
            <person name="Chen Z."/>
            <person name="Dunbar C."/>
            <person name="Freedman E."/>
            <person name="Gearin G."/>
            <person name="Gellesch M."/>
            <person name="Goldberg J."/>
            <person name="Griggs A."/>
            <person name="Gujja S."/>
            <person name="Heiman D."/>
            <person name="Howarth C."/>
            <person name="Larson L."/>
            <person name="Lui A."/>
            <person name="MacDonald P.J.P."/>
            <person name="Montmayeur A."/>
            <person name="Murphy C."/>
            <person name="Neiman D."/>
            <person name="Pearson M."/>
            <person name="Priest M."/>
            <person name="Roberts A."/>
            <person name="Saif S."/>
            <person name="Shea T."/>
            <person name="Shenoy N."/>
            <person name="Sisk P."/>
            <person name="Stolte C."/>
            <person name="Sykes S."/>
            <person name="Wortman J."/>
            <person name="Nusbaum C."/>
            <person name="Birren B."/>
        </authorList>
    </citation>
    <scope>NUCLEOTIDE SEQUENCE [LARGE SCALE GENOMIC DNA]</scope>
    <source>
        <strain evidence="1 2">1_3_50AFAA</strain>
    </source>
</reference>
<evidence type="ECO:0000313" key="2">
    <source>
        <dbReference type="Proteomes" id="UP000029585"/>
    </source>
</evidence>